<dbReference type="AlphaFoldDB" id="A0A4Q9LKX5"/>
<keyword evidence="3" id="KW-1185">Reference proteome</keyword>
<proteinExistence type="predicted"/>
<accession>A0A4Q9LKX5</accession>
<organism evidence="2 3">
    <name type="scientific">Hamiltosporidium magnivora</name>
    <dbReference type="NCBI Taxonomy" id="148818"/>
    <lineage>
        <taxon>Eukaryota</taxon>
        <taxon>Fungi</taxon>
        <taxon>Fungi incertae sedis</taxon>
        <taxon>Microsporidia</taxon>
        <taxon>Dubosqiidae</taxon>
        <taxon>Hamiltosporidium</taxon>
    </lineage>
</organism>
<comment type="caution">
    <text evidence="2">The sequence shown here is derived from an EMBL/GenBank/DDBJ whole genome shotgun (WGS) entry which is preliminary data.</text>
</comment>
<dbReference type="VEuPathDB" id="MicrosporidiaDB:CWI36_0260p0030"/>
<evidence type="ECO:0000313" key="2">
    <source>
        <dbReference type="EMBL" id="TBU07760.1"/>
    </source>
</evidence>
<dbReference type="EMBL" id="PITI01000260">
    <property type="protein sequence ID" value="TBU07542.1"/>
    <property type="molecule type" value="Genomic_DNA"/>
</dbReference>
<name>A0A4Q9LKX5_9MICR</name>
<dbReference type="EMBL" id="PITI01000231">
    <property type="protein sequence ID" value="TBU07760.1"/>
    <property type="molecule type" value="Genomic_DNA"/>
</dbReference>
<reference evidence="2 3" key="1">
    <citation type="submission" date="2017-12" db="EMBL/GenBank/DDBJ databases">
        <authorList>
            <person name="Pombert J.-F."/>
            <person name="Haag K.L."/>
            <person name="Ebert D."/>
        </authorList>
    </citation>
    <scope>NUCLEOTIDE SEQUENCE [LARGE SCALE GENOMIC DNA]</scope>
    <source>
        <strain evidence="2">BE-OM-2</strain>
    </source>
</reference>
<dbReference type="Proteomes" id="UP000291404">
    <property type="component" value="Unassembled WGS sequence"/>
</dbReference>
<dbReference type="VEuPathDB" id="MicrosporidiaDB:CWI36_0231p0030"/>
<gene>
    <name evidence="2" type="ORF">CWI36_0231p0030</name>
    <name evidence="1" type="ORF">CWI36_0260p0030</name>
</gene>
<evidence type="ECO:0000313" key="1">
    <source>
        <dbReference type="EMBL" id="TBU07542.1"/>
    </source>
</evidence>
<protein>
    <submittedName>
        <fullName evidence="2">Uncharacterized protein</fullName>
    </submittedName>
</protein>
<evidence type="ECO:0000313" key="3">
    <source>
        <dbReference type="Proteomes" id="UP000291404"/>
    </source>
</evidence>
<sequence>MVGLGVWPITHLLKPPCYGTREKVKTHRKRPVDGITEGCQGSCGVVVSRIMIFSMHAQFQHVIKFYKFNVFSSKYIKIDDVVMNYDFLMTFLFDNSRALICVTS</sequence>